<organism evidence="2 3">
    <name type="scientific">Eumeta variegata</name>
    <name type="common">Bagworm moth</name>
    <name type="synonym">Eumeta japonica</name>
    <dbReference type="NCBI Taxonomy" id="151549"/>
    <lineage>
        <taxon>Eukaryota</taxon>
        <taxon>Metazoa</taxon>
        <taxon>Ecdysozoa</taxon>
        <taxon>Arthropoda</taxon>
        <taxon>Hexapoda</taxon>
        <taxon>Insecta</taxon>
        <taxon>Pterygota</taxon>
        <taxon>Neoptera</taxon>
        <taxon>Endopterygota</taxon>
        <taxon>Lepidoptera</taxon>
        <taxon>Glossata</taxon>
        <taxon>Ditrysia</taxon>
        <taxon>Tineoidea</taxon>
        <taxon>Psychidae</taxon>
        <taxon>Oiketicinae</taxon>
        <taxon>Eumeta</taxon>
    </lineage>
</organism>
<accession>A0A4C1YQ55</accession>
<evidence type="ECO:0000313" key="3">
    <source>
        <dbReference type="Proteomes" id="UP000299102"/>
    </source>
</evidence>
<proteinExistence type="predicted"/>
<evidence type="ECO:0000313" key="2">
    <source>
        <dbReference type="EMBL" id="GBP78396.1"/>
    </source>
</evidence>
<dbReference type="AlphaFoldDB" id="A0A4C1YQ55"/>
<evidence type="ECO:0000256" key="1">
    <source>
        <dbReference type="SAM" id="MobiDB-lite"/>
    </source>
</evidence>
<protein>
    <submittedName>
        <fullName evidence="2">Uncharacterized protein</fullName>
    </submittedName>
</protein>
<gene>
    <name evidence="2" type="ORF">EVAR_58186_1</name>
</gene>
<comment type="caution">
    <text evidence="2">The sequence shown here is derived from an EMBL/GenBank/DDBJ whole genome shotgun (WGS) entry which is preliminary data.</text>
</comment>
<reference evidence="2 3" key="1">
    <citation type="journal article" date="2019" name="Commun. Biol.">
        <title>The bagworm genome reveals a unique fibroin gene that provides high tensile strength.</title>
        <authorList>
            <person name="Kono N."/>
            <person name="Nakamura H."/>
            <person name="Ohtoshi R."/>
            <person name="Tomita M."/>
            <person name="Numata K."/>
            <person name="Arakawa K."/>
        </authorList>
    </citation>
    <scope>NUCLEOTIDE SEQUENCE [LARGE SCALE GENOMIC DNA]</scope>
</reference>
<sequence>MTCDVISGWPLTASAAVCLTVPVERVCPALTPACVCQSAEWPDDGEPERYQPPPPQHNPSNTSSPTRPDSGGTLEQNERPAAPGVRRAECAGDSSAGSAKERGRDRRDGDQEESFGRNVGYQLKELDRRQKIIAQKLISDVLYHAKLGALTEATGLGAAAPLARSPNDT</sequence>
<feature type="region of interest" description="Disordered" evidence="1">
    <location>
        <begin position="41"/>
        <end position="116"/>
    </location>
</feature>
<dbReference type="EMBL" id="BGZK01001368">
    <property type="protein sequence ID" value="GBP78396.1"/>
    <property type="molecule type" value="Genomic_DNA"/>
</dbReference>
<feature type="compositionally biased region" description="Basic and acidic residues" evidence="1">
    <location>
        <begin position="99"/>
        <end position="109"/>
    </location>
</feature>
<name>A0A4C1YQ55_EUMVA</name>
<feature type="compositionally biased region" description="Polar residues" evidence="1">
    <location>
        <begin position="58"/>
        <end position="67"/>
    </location>
</feature>
<dbReference type="OrthoDB" id="7484170at2759"/>
<dbReference type="Proteomes" id="UP000299102">
    <property type="component" value="Unassembled WGS sequence"/>
</dbReference>
<keyword evidence="3" id="KW-1185">Reference proteome</keyword>